<keyword evidence="2" id="KW-0812">Transmembrane</keyword>
<dbReference type="Proteomes" id="UP000529946">
    <property type="component" value="Unassembled WGS sequence"/>
</dbReference>
<dbReference type="InterPro" id="IPR006260">
    <property type="entry name" value="TonB/TolA_C"/>
</dbReference>
<protein>
    <submittedName>
        <fullName evidence="6">TonB family protein</fullName>
    </submittedName>
</protein>
<evidence type="ECO:0000256" key="1">
    <source>
        <dbReference type="ARBA" id="ARBA00004167"/>
    </source>
</evidence>
<evidence type="ECO:0000256" key="3">
    <source>
        <dbReference type="ARBA" id="ARBA00022989"/>
    </source>
</evidence>
<keyword evidence="7" id="KW-1185">Reference proteome</keyword>
<keyword evidence="3" id="KW-1133">Transmembrane helix</keyword>
<comment type="subcellular location">
    <subcellularLocation>
        <location evidence="1">Membrane</location>
        <topology evidence="1">Single-pass membrane protein</topology>
    </subcellularLocation>
</comment>
<evidence type="ECO:0000256" key="2">
    <source>
        <dbReference type="ARBA" id="ARBA00022692"/>
    </source>
</evidence>
<dbReference type="GO" id="GO:0016020">
    <property type="term" value="C:membrane"/>
    <property type="evidence" value="ECO:0007669"/>
    <property type="project" value="UniProtKB-SubCell"/>
</dbReference>
<dbReference type="InterPro" id="IPR037682">
    <property type="entry name" value="TonB_C"/>
</dbReference>
<evidence type="ECO:0000259" key="5">
    <source>
        <dbReference type="Pfam" id="PF03544"/>
    </source>
</evidence>
<gene>
    <name evidence="6" type="ORF">GGR12_003158</name>
</gene>
<keyword evidence="4" id="KW-0472">Membrane</keyword>
<reference evidence="6 7" key="1">
    <citation type="submission" date="2020-08" db="EMBL/GenBank/DDBJ databases">
        <title>Genomic Encyclopedia of Type Strains, Phase IV (KMG-IV): sequencing the most valuable type-strain genomes for metagenomic binning, comparative biology and taxonomic classification.</title>
        <authorList>
            <person name="Goeker M."/>
        </authorList>
    </citation>
    <scope>NUCLEOTIDE SEQUENCE [LARGE SCALE GENOMIC DNA]</scope>
    <source>
        <strain evidence="6 7">DSM 23960</strain>
    </source>
</reference>
<dbReference type="RefSeq" id="WP_183205570.1">
    <property type="nucleotide sequence ID" value="NZ_BAAAER010000003.1"/>
</dbReference>
<accession>A0A7W6NQ87</accession>
<proteinExistence type="predicted"/>
<dbReference type="Pfam" id="PF03544">
    <property type="entry name" value="TonB_C"/>
    <property type="match status" value="1"/>
</dbReference>
<dbReference type="Gene3D" id="3.30.2420.10">
    <property type="entry name" value="TonB"/>
    <property type="match status" value="1"/>
</dbReference>
<sequence length="119" mass="12527">MLALILSIFTLQTAVPGSPMPPVREWAAADVVLTRRPVPEFPARAISSGVREGVVTLDCEAARNGGFANCRVVSETPSVAGFGNSAVSAMRRARFAPGPDAPAPGDVVRGIVIRFWRPA</sequence>
<comment type="caution">
    <text evidence="6">The sequence shown here is derived from an EMBL/GenBank/DDBJ whole genome shotgun (WGS) entry which is preliminary data.</text>
</comment>
<feature type="domain" description="TonB C-terminal" evidence="5">
    <location>
        <begin position="38"/>
        <end position="102"/>
    </location>
</feature>
<dbReference type="EMBL" id="JACIDM010000003">
    <property type="protein sequence ID" value="MBB4084270.1"/>
    <property type="molecule type" value="Genomic_DNA"/>
</dbReference>
<dbReference type="AlphaFoldDB" id="A0A7W6NQ87"/>
<evidence type="ECO:0000313" key="6">
    <source>
        <dbReference type="EMBL" id="MBB4084270.1"/>
    </source>
</evidence>
<organism evidence="6 7">
    <name type="scientific">Brevundimonas lenta</name>
    <dbReference type="NCBI Taxonomy" id="424796"/>
    <lineage>
        <taxon>Bacteria</taxon>
        <taxon>Pseudomonadati</taxon>
        <taxon>Pseudomonadota</taxon>
        <taxon>Alphaproteobacteria</taxon>
        <taxon>Caulobacterales</taxon>
        <taxon>Caulobacteraceae</taxon>
        <taxon>Brevundimonas</taxon>
    </lineage>
</organism>
<evidence type="ECO:0000256" key="4">
    <source>
        <dbReference type="ARBA" id="ARBA00023136"/>
    </source>
</evidence>
<dbReference type="GO" id="GO:0055085">
    <property type="term" value="P:transmembrane transport"/>
    <property type="evidence" value="ECO:0007669"/>
    <property type="project" value="InterPro"/>
</dbReference>
<name>A0A7W6NQ87_9CAUL</name>
<evidence type="ECO:0000313" key="7">
    <source>
        <dbReference type="Proteomes" id="UP000529946"/>
    </source>
</evidence>
<dbReference type="NCBIfam" id="TIGR01352">
    <property type="entry name" value="tonB_Cterm"/>
    <property type="match status" value="1"/>
</dbReference>
<dbReference type="SUPFAM" id="SSF74653">
    <property type="entry name" value="TolA/TonB C-terminal domain"/>
    <property type="match status" value="1"/>
</dbReference>